<evidence type="ECO:0000313" key="2">
    <source>
        <dbReference type="EMBL" id="AFI31703.1"/>
    </source>
</evidence>
<feature type="non-terminal residue" evidence="2">
    <location>
        <position position="1"/>
    </location>
</feature>
<reference evidence="3" key="2">
    <citation type="submission" date="2012-03" db="EMBL/GenBank/DDBJ databases">
        <title>Complete genome sequence of Borrelia crocidurae.</title>
        <authorList>
            <person name="Elbir H."/>
            <person name="Gimenez G."/>
            <person name="Robert C."/>
            <person name="Raoult D."/>
            <person name="Drancourt M."/>
        </authorList>
    </citation>
    <scope>NUCLEOTIDE SEQUENCE [LARGE SCALE GENOMIC DNA]</scope>
    <source>
        <strain evidence="3">Achema</strain>
        <plasmid evidence="3">unnamed7</plasmid>
    </source>
</reference>
<feature type="compositionally biased region" description="Acidic residues" evidence="1">
    <location>
        <begin position="11"/>
        <end position="21"/>
    </location>
</feature>
<dbReference type="KEGG" id="bcw:Q7M_1560"/>
<dbReference type="AlphaFoldDB" id="I0FDZ7"/>
<dbReference type="HOGENOM" id="CLU_3427704_0_0_12"/>
<reference evidence="2 3" key="1">
    <citation type="journal article" date="2012" name="J. Bacteriol.">
        <title>Complete Genome Sequence of Borrelia crocidurae.</title>
        <authorList>
            <person name="Elbir H."/>
            <person name="Gimenez G."/>
            <person name="Robert C."/>
            <person name="Bergstrom S."/>
            <person name="Cutler S."/>
            <person name="Raoult D."/>
            <person name="Drancourt M."/>
        </authorList>
    </citation>
    <scope>NUCLEOTIDE SEQUENCE [LARGE SCALE GENOMIC DNA]</scope>
    <source>
        <strain evidence="2 3">Achema</strain>
        <plasmid evidence="3">unnamed7</plasmid>
    </source>
</reference>
<proteinExistence type="predicted"/>
<dbReference type="Proteomes" id="UP000005212">
    <property type="component" value="Plasmid unnamed7"/>
</dbReference>
<dbReference type="EMBL" id="CP003433">
    <property type="protein sequence ID" value="AFI31703.1"/>
    <property type="molecule type" value="Genomic_DNA"/>
</dbReference>
<gene>
    <name evidence="2" type="ordered locus">Q7M_1560</name>
</gene>
<evidence type="ECO:0000313" key="3">
    <source>
        <dbReference type="Proteomes" id="UP000005212"/>
    </source>
</evidence>
<geneLocation type="plasmid" evidence="3">
    <name>unnamed7</name>
</geneLocation>
<keyword evidence="2" id="KW-0614">Plasmid</keyword>
<feature type="region of interest" description="Disordered" evidence="1">
    <location>
        <begin position="1"/>
        <end position="21"/>
    </location>
</feature>
<protein>
    <submittedName>
        <fullName evidence="2">Uncharacterized protein</fullName>
    </submittedName>
</protein>
<name>I0FDZ7_BORCA</name>
<organism evidence="2 3">
    <name type="scientific">Borrelia crocidurae (strain Achema)</name>
    <dbReference type="NCBI Taxonomy" id="1155096"/>
    <lineage>
        <taxon>Bacteria</taxon>
        <taxon>Pseudomonadati</taxon>
        <taxon>Spirochaetota</taxon>
        <taxon>Spirochaetia</taxon>
        <taxon>Spirochaetales</taxon>
        <taxon>Borreliaceae</taxon>
        <taxon>Borrelia</taxon>
    </lineage>
</organism>
<accession>I0FDZ7</accession>
<sequence>RGKREKKDINGDDDGGDGDGL</sequence>
<evidence type="ECO:0000256" key="1">
    <source>
        <dbReference type="SAM" id="MobiDB-lite"/>
    </source>
</evidence>
<feature type="compositionally biased region" description="Basic and acidic residues" evidence="1">
    <location>
        <begin position="1"/>
        <end position="10"/>
    </location>
</feature>